<gene>
    <name evidence="2" type="ORF">E0L32_008027</name>
</gene>
<evidence type="ECO:0000313" key="3">
    <source>
        <dbReference type="Proteomes" id="UP000319257"/>
    </source>
</evidence>
<name>A0A507B334_9PEZI</name>
<comment type="caution">
    <text evidence="2">The sequence shown here is derived from an EMBL/GenBank/DDBJ whole genome shotgun (WGS) entry which is preliminary data.</text>
</comment>
<dbReference type="Proteomes" id="UP000319257">
    <property type="component" value="Unassembled WGS sequence"/>
</dbReference>
<dbReference type="PANTHER" id="PTHR39470:SF1">
    <property type="entry name" value="CHORISMATE SYNTHASE PROTEIN"/>
    <property type="match status" value="1"/>
</dbReference>
<dbReference type="InParanoid" id="A0A507B334"/>
<sequence length="374" mass="39881">MAISWGTIKSLTLFFGPILVPKAISYYRSVRSAPGRHGLAVRPCPEPTRRAILLLALCAAILLVRSLPVFAPENVFVATQSRLQAPTDVLFNRLSALRAASAGSPDVGGAAALTPADEALRARFVNLESRLLYAQFGPDPLSTCPFCSSDDPRSYLYYAAPALVAPHLVNLAVLALATAASPAIFGRDARSHGAPTPSASGWRSTATLAACALAAADIYLVSSYSHQLNARALRLADVDFFFWRARARRLLALAALDALAAALLWLTATNRAFASPPTPAARLESVSRALAVAKSRLSAAGIVKNTAARDEDLRGRSQAYWAHEGRLMREVMEEREVVEGVNDALANRIDIGTITRDAEAYAASVIEPLQPPVG</sequence>
<dbReference type="OrthoDB" id="4218123at2759"/>
<proteinExistence type="predicted"/>
<feature type="transmembrane region" description="Helical" evidence="1">
    <location>
        <begin position="155"/>
        <end position="180"/>
    </location>
</feature>
<evidence type="ECO:0000313" key="2">
    <source>
        <dbReference type="EMBL" id="TPX10990.1"/>
    </source>
</evidence>
<keyword evidence="1" id="KW-0812">Transmembrane</keyword>
<keyword evidence="1" id="KW-1133">Transmembrane helix</keyword>
<dbReference type="AlphaFoldDB" id="A0A507B334"/>
<evidence type="ECO:0000256" key="1">
    <source>
        <dbReference type="SAM" id="Phobius"/>
    </source>
</evidence>
<feature type="transmembrane region" description="Helical" evidence="1">
    <location>
        <begin position="250"/>
        <end position="268"/>
    </location>
</feature>
<dbReference type="PANTHER" id="PTHR39470">
    <property type="entry name" value="CHROMOSOME 10, WHOLE GENOME SHOTGUN SEQUENCE"/>
    <property type="match status" value="1"/>
</dbReference>
<keyword evidence="3" id="KW-1185">Reference proteome</keyword>
<dbReference type="RefSeq" id="XP_030992701.1">
    <property type="nucleotide sequence ID" value="XM_031142836.1"/>
</dbReference>
<keyword evidence="1" id="KW-0472">Membrane</keyword>
<protein>
    <submittedName>
        <fullName evidence="2">Uncharacterized protein</fullName>
    </submittedName>
</protein>
<dbReference type="GeneID" id="41975474"/>
<dbReference type="EMBL" id="SKBQ01000051">
    <property type="protein sequence ID" value="TPX10990.1"/>
    <property type="molecule type" value="Genomic_DNA"/>
</dbReference>
<reference evidence="2 3" key="1">
    <citation type="submission" date="2019-06" db="EMBL/GenBank/DDBJ databases">
        <title>Draft genome sequence of the filamentous fungus Phialemoniopsis curvata isolated from diesel fuel.</title>
        <authorList>
            <person name="Varaljay V.A."/>
            <person name="Lyon W.J."/>
            <person name="Crouch A.L."/>
            <person name="Drake C.E."/>
            <person name="Hollomon J.M."/>
            <person name="Nadeau L.J."/>
            <person name="Nunn H.S."/>
            <person name="Stevenson B.S."/>
            <person name="Bojanowski C.L."/>
            <person name="Crookes-Goodson W.J."/>
        </authorList>
    </citation>
    <scope>NUCLEOTIDE SEQUENCE [LARGE SCALE GENOMIC DNA]</scope>
    <source>
        <strain evidence="2 3">D216</strain>
    </source>
</reference>
<dbReference type="STRING" id="1093900.A0A507B334"/>
<accession>A0A507B334</accession>
<organism evidence="2 3">
    <name type="scientific">Thyridium curvatum</name>
    <dbReference type="NCBI Taxonomy" id="1093900"/>
    <lineage>
        <taxon>Eukaryota</taxon>
        <taxon>Fungi</taxon>
        <taxon>Dikarya</taxon>
        <taxon>Ascomycota</taxon>
        <taxon>Pezizomycotina</taxon>
        <taxon>Sordariomycetes</taxon>
        <taxon>Sordariomycetidae</taxon>
        <taxon>Thyridiales</taxon>
        <taxon>Thyridiaceae</taxon>
        <taxon>Thyridium</taxon>
    </lineage>
</organism>